<dbReference type="eggNOG" id="ENOG502S69X">
    <property type="taxonomic scope" value="Eukaryota"/>
</dbReference>
<organism evidence="2 3">
    <name type="scientific">Claviceps purpurea (strain 20.1)</name>
    <name type="common">Ergot fungus</name>
    <name type="synonym">Sphacelia segetum</name>
    <dbReference type="NCBI Taxonomy" id="1111077"/>
    <lineage>
        <taxon>Eukaryota</taxon>
        <taxon>Fungi</taxon>
        <taxon>Dikarya</taxon>
        <taxon>Ascomycota</taxon>
        <taxon>Pezizomycotina</taxon>
        <taxon>Sordariomycetes</taxon>
        <taxon>Hypocreomycetidae</taxon>
        <taxon>Hypocreales</taxon>
        <taxon>Clavicipitaceae</taxon>
        <taxon>Claviceps</taxon>
    </lineage>
</organism>
<proteinExistence type="predicted"/>
<gene>
    <name evidence="2" type="ORF">CPUR_03003</name>
</gene>
<comment type="caution">
    <text evidence="2">The sequence shown here is derived from an EMBL/GenBank/DDBJ whole genome shotgun (WGS) entry which is preliminary data.</text>
</comment>
<dbReference type="InterPro" id="IPR032675">
    <property type="entry name" value="LRR_dom_sf"/>
</dbReference>
<dbReference type="SUPFAM" id="SSF52058">
    <property type="entry name" value="L domain-like"/>
    <property type="match status" value="1"/>
</dbReference>
<dbReference type="PROSITE" id="PS50181">
    <property type="entry name" value="FBOX"/>
    <property type="match status" value="1"/>
</dbReference>
<dbReference type="InterPro" id="IPR001810">
    <property type="entry name" value="F-box_dom"/>
</dbReference>
<name>M1W4I0_CLAP2</name>
<reference evidence="2 3" key="1">
    <citation type="journal article" date="2013" name="PLoS Genet.">
        <title>Plant-symbiotic fungi as chemical engineers: Multi-genome analysis of the Clavicipitaceae reveals dynamics of alkaloid loci.</title>
        <authorList>
            <person name="Schardl C.L."/>
            <person name="Young C.A."/>
            <person name="Hesse U."/>
            <person name="Amyotte S.G."/>
            <person name="Andreeva K."/>
            <person name="Calie P.J."/>
            <person name="Fleetwood D.J."/>
            <person name="Haws D.C."/>
            <person name="Moore N."/>
            <person name="Oeser B."/>
            <person name="Panaccione D.G."/>
            <person name="Schweri K.K."/>
            <person name="Voisey C.R."/>
            <person name="Farman M.L."/>
            <person name="Jaromczyk J.W."/>
            <person name="Roe B.A."/>
            <person name="O'Sullivan D.M."/>
            <person name="Scott B."/>
            <person name="Tudzynski P."/>
            <person name="An Z."/>
            <person name="Arnaoudova E.G."/>
            <person name="Bullock C.T."/>
            <person name="Charlton N.D."/>
            <person name="Chen L."/>
            <person name="Cox M."/>
            <person name="Dinkins R.D."/>
            <person name="Florea S."/>
            <person name="Glenn A.E."/>
            <person name="Gordon A."/>
            <person name="Gueldener U."/>
            <person name="Harris D.R."/>
            <person name="Hollin W."/>
            <person name="Jaromczyk J."/>
            <person name="Johnson R.D."/>
            <person name="Khan A.K."/>
            <person name="Leistner E."/>
            <person name="Leuchtmann A."/>
            <person name="Li C."/>
            <person name="Liu J."/>
            <person name="Liu J."/>
            <person name="Liu M."/>
            <person name="Mace W."/>
            <person name="Machado C."/>
            <person name="Nagabhyru P."/>
            <person name="Pan J."/>
            <person name="Schmid J."/>
            <person name="Sugawara K."/>
            <person name="Steiner U."/>
            <person name="Takach J.E."/>
            <person name="Tanaka E."/>
            <person name="Webb J.S."/>
            <person name="Wilson E.V."/>
            <person name="Wiseman J.L."/>
            <person name="Yoshida R."/>
            <person name="Zeng Z."/>
        </authorList>
    </citation>
    <scope>NUCLEOTIDE SEQUENCE [LARGE SCALE GENOMIC DNA]</scope>
    <source>
        <strain evidence="2 3">20.1</strain>
    </source>
</reference>
<evidence type="ECO:0000259" key="1">
    <source>
        <dbReference type="PROSITE" id="PS50181"/>
    </source>
</evidence>
<dbReference type="STRING" id="1111077.M1W4I0"/>
<dbReference type="Proteomes" id="UP000016801">
    <property type="component" value="Unassembled WGS sequence"/>
</dbReference>
<dbReference type="EMBL" id="CAGA01000013">
    <property type="protein sequence ID" value="CCE29310.1"/>
    <property type="molecule type" value="Genomic_DNA"/>
</dbReference>
<dbReference type="SUPFAM" id="SSF81383">
    <property type="entry name" value="F-box domain"/>
    <property type="match status" value="1"/>
</dbReference>
<accession>M1W4I0</accession>
<evidence type="ECO:0000313" key="3">
    <source>
        <dbReference type="Proteomes" id="UP000016801"/>
    </source>
</evidence>
<dbReference type="Gene3D" id="1.20.1280.50">
    <property type="match status" value="1"/>
</dbReference>
<dbReference type="HOGENOM" id="CLU_010622_1_0_1"/>
<sequence>MAALVESHRQSPFCLPPELVTDIFSYLNTSEMLISLSVCKEWKNTLTRFVHGPLWRNLEVPNNSGRGWPGPSFGVVENMLSWAGDGGANRIVMGRREMARETLTLLLNASPNLEHLEYTLQEEDFLLPSDEHRWKRLKYVAIHRSERAFLFNSPDIPGGFPRTFLQNAASSLEHLALDGIPIHWHKLHSSGLEPKAPFLPKLKTLRMKETLATGFALPLFNLSDAFPGLEQLFLSQYAGTMFLGPAPSSRRREDVWPNLKVLFRGNSLQHIRLDFGDPSWSCMFRDLRSQLPTSDVTQVSEFQSLRSFRSCGLPMSPVGAQNLISHGIQTGQLSSFDIAFPQSSPDHQKSINHLQGYEWLRGAPSIVTLGCYDFFFPSYPKDNEDLCLPQFLATFPNLQTLSIRSSRYRLPSFTHLMKEILKLTHLKTIYTYHYNDHPRVRFLRQAAEERGVELIMGERPQQWPMPPSS</sequence>
<evidence type="ECO:0000313" key="2">
    <source>
        <dbReference type="EMBL" id="CCE29310.1"/>
    </source>
</evidence>
<dbReference type="Gene3D" id="3.80.10.10">
    <property type="entry name" value="Ribonuclease Inhibitor"/>
    <property type="match status" value="1"/>
</dbReference>
<keyword evidence="3" id="KW-1185">Reference proteome</keyword>
<dbReference type="SMART" id="SM00256">
    <property type="entry name" value="FBOX"/>
    <property type="match status" value="1"/>
</dbReference>
<feature type="domain" description="F-box" evidence="1">
    <location>
        <begin position="15"/>
        <end position="58"/>
    </location>
</feature>
<dbReference type="VEuPathDB" id="FungiDB:CPUR_03003"/>
<dbReference type="AlphaFoldDB" id="M1W4I0"/>
<dbReference type="Pfam" id="PF12937">
    <property type="entry name" value="F-box-like"/>
    <property type="match status" value="1"/>
</dbReference>
<dbReference type="OrthoDB" id="629492at2759"/>
<protein>
    <recommendedName>
        <fullName evidence="1">F-box domain-containing protein</fullName>
    </recommendedName>
</protein>
<dbReference type="InterPro" id="IPR036047">
    <property type="entry name" value="F-box-like_dom_sf"/>
</dbReference>